<feature type="transmembrane region" description="Helical" evidence="2">
    <location>
        <begin position="32"/>
        <end position="58"/>
    </location>
</feature>
<name>A0ABV6V8Y0_9ACTN</name>
<accession>A0ABV6V8Y0</accession>
<comment type="caution">
    <text evidence="3">The sequence shown here is derived from an EMBL/GenBank/DDBJ whole genome shotgun (WGS) entry which is preliminary data.</text>
</comment>
<reference evidence="3 4" key="1">
    <citation type="submission" date="2024-09" db="EMBL/GenBank/DDBJ databases">
        <authorList>
            <person name="Lee S.D."/>
        </authorList>
    </citation>
    <scope>NUCLEOTIDE SEQUENCE [LARGE SCALE GENOMIC DNA]</scope>
    <source>
        <strain evidence="3 4">N1-1</strain>
    </source>
</reference>
<evidence type="ECO:0008006" key="5">
    <source>
        <dbReference type="Google" id="ProtNLM"/>
    </source>
</evidence>
<dbReference type="EMBL" id="JBHEZX010000005">
    <property type="protein sequence ID" value="MFC1410171.1"/>
    <property type="molecule type" value="Genomic_DNA"/>
</dbReference>
<feature type="transmembrane region" description="Helical" evidence="2">
    <location>
        <begin position="175"/>
        <end position="196"/>
    </location>
</feature>
<feature type="region of interest" description="Disordered" evidence="1">
    <location>
        <begin position="201"/>
        <end position="234"/>
    </location>
</feature>
<sequence length="234" mass="23704">MGGTAGGTVVLRVVRAAVFAGVSLSLSAGGQLLVTGAPLPVATVLWAGLAVFLLALLLAAGERGYLRIAAVLAPLELVLNATFNLGQASCGPGVPPTPSGRSLNGLPDLLLCGGGQLHGPTAAWAGPGPGLPHLTLPSAPSAWQFSLLLAVHLLAALLAALWLRRGEAAVFRTLRAVAAFATAPLRVLFAVLVPLVQTAGVGQPPAPRRSQPGPQQVLLRTARRRGPPPLPAMC</sequence>
<protein>
    <recommendedName>
        <fullName evidence="5">Integral membrane protein</fullName>
    </recommendedName>
</protein>
<keyword evidence="4" id="KW-1185">Reference proteome</keyword>
<dbReference type="RefSeq" id="WP_380507341.1">
    <property type="nucleotide sequence ID" value="NZ_JBHEZX010000005.1"/>
</dbReference>
<feature type="transmembrane region" description="Helical" evidence="2">
    <location>
        <begin position="65"/>
        <end position="83"/>
    </location>
</feature>
<organism evidence="3 4">
    <name type="scientific">Streptacidiphilus alkalitolerans</name>
    <dbReference type="NCBI Taxonomy" id="3342712"/>
    <lineage>
        <taxon>Bacteria</taxon>
        <taxon>Bacillati</taxon>
        <taxon>Actinomycetota</taxon>
        <taxon>Actinomycetes</taxon>
        <taxon>Kitasatosporales</taxon>
        <taxon>Streptomycetaceae</taxon>
        <taxon>Streptacidiphilus</taxon>
    </lineage>
</organism>
<feature type="transmembrane region" description="Helical" evidence="2">
    <location>
        <begin position="142"/>
        <end position="163"/>
    </location>
</feature>
<dbReference type="Proteomes" id="UP001592582">
    <property type="component" value="Unassembled WGS sequence"/>
</dbReference>
<proteinExistence type="predicted"/>
<keyword evidence="2" id="KW-1133">Transmembrane helix</keyword>
<evidence type="ECO:0000256" key="2">
    <source>
        <dbReference type="SAM" id="Phobius"/>
    </source>
</evidence>
<evidence type="ECO:0000313" key="4">
    <source>
        <dbReference type="Proteomes" id="UP001592582"/>
    </source>
</evidence>
<keyword evidence="2" id="KW-0472">Membrane</keyword>
<gene>
    <name evidence="3" type="ORF">ACEZDG_12925</name>
</gene>
<keyword evidence="2" id="KW-0812">Transmembrane</keyword>
<evidence type="ECO:0000313" key="3">
    <source>
        <dbReference type="EMBL" id="MFC1410171.1"/>
    </source>
</evidence>
<evidence type="ECO:0000256" key="1">
    <source>
        <dbReference type="SAM" id="MobiDB-lite"/>
    </source>
</evidence>